<dbReference type="InterPro" id="IPR052895">
    <property type="entry name" value="HetReg/Transcr_Mod"/>
</dbReference>
<organism evidence="3 4">
    <name type="scientific">Lasiosphaeria miniovina</name>
    <dbReference type="NCBI Taxonomy" id="1954250"/>
    <lineage>
        <taxon>Eukaryota</taxon>
        <taxon>Fungi</taxon>
        <taxon>Dikarya</taxon>
        <taxon>Ascomycota</taxon>
        <taxon>Pezizomycotina</taxon>
        <taxon>Sordariomycetes</taxon>
        <taxon>Sordariomycetidae</taxon>
        <taxon>Sordariales</taxon>
        <taxon>Lasiosphaeriaceae</taxon>
        <taxon>Lasiosphaeria</taxon>
    </lineage>
</organism>
<dbReference type="PANTHER" id="PTHR24148">
    <property type="entry name" value="ANKYRIN REPEAT DOMAIN-CONTAINING PROTEIN 39 HOMOLOG-RELATED"/>
    <property type="match status" value="1"/>
</dbReference>
<accession>A0AA40A621</accession>
<dbReference type="Pfam" id="PF26639">
    <property type="entry name" value="Het-6_barrel"/>
    <property type="match status" value="1"/>
</dbReference>
<dbReference type="RefSeq" id="XP_060293265.1">
    <property type="nucleotide sequence ID" value="XM_060440340.1"/>
</dbReference>
<feature type="compositionally biased region" description="Low complexity" evidence="1">
    <location>
        <begin position="175"/>
        <end position="189"/>
    </location>
</feature>
<dbReference type="AlphaFoldDB" id="A0AA40A621"/>
<feature type="compositionally biased region" description="Low complexity" evidence="1">
    <location>
        <begin position="200"/>
        <end position="215"/>
    </location>
</feature>
<feature type="compositionally biased region" description="Polar residues" evidence="1">
    <location>
        <begin position="155"/>
        <end position="165"/>
    </location>
</feature>
<dbReference type="PANTHER" id="PTHR24148:SF73">
    <property type="entry name" value="HET DOMAIN PROTEIN (AFU_ORTHOLOGUE AFUA_8G01020)"/>
    <property type="match status" value="1"/>
</dbReference>
<dbReference type="GeneID" id="85323610"/>
<evidence type="ECO:0000313" key="4">
    <source>
        <dbReference type="Proteomes" id="UP001172101"/>
    </source>
</evidence>
<evidence type="ECO:0000256" key="1">
    <source>
        <dbReference type="SAM" id="MobiDB-lite"/>
    </source>
</evidence>
<feature type="signal peptide" evidence="2">
    <location>
        <begin position="1"/>
        <end position="15"/>
    </location>
</feature>
<dbReference type="Proteomes" id="UP001172101">
    <property type="component" value="Unassembled WGS sequence"/>
</dbReference>
<protein>
    <submittedName>
        <fullName evidence="3">Uncharacterized protein</fullName>
    </submittedName>
</protein>
<feature type="compositionally biased region" description="Low complexity" evidence="1">
    <location>
        <begin position="109"/>
        <end position="131"/>
    </location>
</feature>
<sequence>MAVVMLMMVVVSTAAHLLPASGHTESSGAVELLVYGGGGSANQMGKRQKRDTKTEIEVDSSTATEQITLPDAEDSFRLLELLPGQHDDPVKIRPVDSRLSTAPPYESLSYTPPTRATRSTPCCRSSTPSTTRHSRSCARPGSSMTTPSAKCHATGPSSYRPTTSAAPRARSRPTSLSASTGSYASSSPARLPPACPRGPPTGASARAPRSRAGSTFPRFTSAPASEATDSSRGTWQKPLASRTRPCLKSLPPPLVTSQTGACNSRSRPSASPPSPSSAPYAAEDEVVVPAGEETGSGKGKPKKKKKKEKIPLADIFKDALSSYRLQAETILGVCDGKRFFVTDAGHIGLGPADARVGDAVWVLGHVRMPYICRVVGDGVAGLDSKESMVRLLDASYVFGAISGQVWTDVERGEKKVEVLTVW</sequence>
<keyword evidence="4" id="KW-1185">Reference proteome</keyword>
<proteinExistence type="predicted"/>
<name>A0AA40A621_9PEZI</name>
<reference evidence="3" key="1">
    <citation type="submission" date="2023-06" db="EMBL/GenBank/DDBJ databases">
        <title>Genome-scale phylogeny and comparative genomics of the fungal order Sordariales.</title>
        <authorList>
            <consortium name="Lawrence Berkeley National Laboratory"/>
            <person name="Hensen N."/>
            <person name="Bonometti L."/>
            <person name="Westerberg I."/>
            <person name="Brannstrom I.O."/>
            <person name="Guillou S."/>
            <person name="Cros-Aarteil S."/>
            <person name="Calhoun S."/>
            <person name="Haridas S."/>
            <person name="Kuo A."/>
            <person name="Mondo S."/>
            <person name="Pangilinan J."/>
            <person name="Riley R."/>
            <person name="LaButti K."/>
            <person name="Andreopoulos B."/>
            <person name="Lipzen A."/>
            <person name="Chen C."/>
            <person name="Yanf M."/>
            <person name="Daum C."/>
            <person name="Ng V."/>
            <person name="Clum A."/>
            <person name="Steindorff A."/>
            <person name="Ohm R."/>
            <person name="Martin F."/>
            <person name="Silar P."/>
            <person name="Natvig D."/>
            <person name="Lalanne C."/>
            <person name="Gautier V."/>
            <person name="Ament-velasquez S.L."/>
            <person name="Kruys A."/>
            <person name="Hutchinson M.I."/>
            <person name="Powell A.J."/>
            <person name="Barry K."/>
            <person name="Miller A.N."/>
            <person name="Grigoriev I.V."/>
            <person name="Debuchy R."/>
            <person name="Gladieux P."/>
            <person name="Thoren M.H."/>
            <person name="Johannesson H."/>
        </authorList>
    </citation>
    <scope>NUCLEOTIDE SEQUENCE</scope>
    <source>
        <strain evidence="3">SMH2392-1A</strain>
    </source>
</reference>
<evidence type="ECO:0000313" key="3">
    <source>
        <dbReference type="EMBL" id="KAK0709961.1"/>
    </source>
</evidence>
<evidence type="ECO:0000256" key="2">
    <source>
        <dbReference type="SAM" id="SignalP"/>
    </source>
</evidence>
<feature type="compositionally biased region" description="Basic and acidic residues" evidence="1">
    <location>
        <begin position="86"/>
        <end position="96"/>
    </location>
</feature>
<keyword evidence="2" id="KW-0732">Signal</keyword>
<feature type="compositionally biased region" description="Pro residues" evidence="1">
    <location>
        <begin position="190"/>
        <end position="199"/>
    </location>
</feature>
<feature type="region of interest" description="Disordered" evidence="1">
    <location>
        <begin position="86"/>
        <end position="308"/>
    </location>
</feature>
<comment type="caution">
    <text evidence="3">The sequence shown here is derived from an EMBL/GenBank/DDBJ whole genome shotgun (WGS) entry which is preliminary data.</text>
</comment>
<dbReference type="EMBL" id="JAUIRO010000006">
    <property type="protein sequence ID" value="KAK0709961.1"/>
    <property type="molecule type" value="Genomic_DNA"/>
</dbReference>
<feature type="compositionally biased region" description="Basic residues" evidence="1">
    <location>
        <begin position="299"/>
        <end position="308"/>
    </location>
</feature>
<feature type="chain" id="PRO_5041297519" evidence="2">
    <location>
        <begin position="16"/>
        <end position="422"/>
    </location>
</feature>
<gene>
    <name evidence="3" type="ORF">B0T26DRAFT_679303</name>
</gene>